<dbReference type="Pfam" id="PF12796">
    <property type="entry name" value="Ank_2"/>
    <property type="match status" value="1"/>
</dbReference>
<name>A0A495WGW8_9RHOO</name>
<evidence type="ECO:0000256" key="2">
    <source>
        <dbReference type="ARBA" id="ARBA00023043"/>
    </source>
</evidence>
<feature type="repeat" description="ANK" evidence="3">
    <location>
        <begin position="71"/>
        <end position="98"/>
    </location>
</feature>
<dbReference type="InterPro" id="IPR002110">
    <property type="entry name" value="Ankyrin_rpt"/>
</dbReference>
<evidence type="ECO:0000256" key="1">
    <source>
        <dbReference type="ARBA" id="ARBA00022737"/>
    </source>
</evidence>
<feature type="repeat" description="ANK" evidence="3">
    <location>
        <begin position="37"/>
        <end position="69"/>
    </location>
</feature>
<dbReference type="PROSITE" id="PS50297">
    <property type="entry name" value="ANK_REP_REGION"/>
    <property type="match status" value="1"/>
</dbReference>
<dbReference type="InterPro" id="IPR036770">
    <property type="entry name" value="Ankyrin_rpt-contain_sf"/>
</dbReference>
<protein>
    <submittedName>
        <fullName evidence="4">Uncharacterized protein</fullName>
    </submittedName>
</protein>
<dbReference type="Proteomes" id="UP000270626">
    <property type="component" value="Unassembled WGS sequence"/>
</dbReference>
<evidence type="ECO:0000313" key="5">
    <source>
        <dbReference type="Proteomes" id="UP000270626"/>
    </source>
</evidence>
<dbReference type="PROSITE" id="PS50088">
    <property type="entry name" value="ANK_REPEAT"/>
    <property type="match status" value="2"/>
</dbReference>
<proteinExistence type="predicted"/>
<keyword evidence="5" id="KW-1185">Reference proteome</keyword>
<keyword evidence="2 3" id="KW-0040">ANK repeat</keyword>
<dbReference type="SUPFAM" id="SSF48403">
    <property type="entry name" value="Ankyrin repeat"/>
    <property type="match status" value="1"/>
</dbReference>
<dbReference type="OrthoDB" id="5657095at2"/>
<dbReference type="GO" id="GO:0004842">
    <property type="term" value="F:ubiquitin-protein transferase activity"/>
    <property type="evidence" value="ECO:0007669"/>
    <property type="project" value="TreeGrafter"/>
</dbReference>
<dbReference type="PANTHER" id="PTHR24171">
    <property type="entry name" value="ANKYRIN REPEAT DOMAIN-CONTAINING PROTEIN 39-RELATED"/>
    <property type="match status" value="1"/>
</dbReference>
<dbReference type="GO" id="GO:0085020">
    <property type="term" value="P:protein K6-linked ubiquitination"/>
    <property type="evidence" value="ECO:0007669"/>
    <property type="project" value="TreeGrafter"/>
</dbReference>
<sequence length="165" mass="17689">MSSQLALIKAIRSGQLAAVRQALDAGEPVDADDGQGEPGLALGMACFMGHAEIVRELVQRGARVNLDDNRLPTSPLNMAIRGKRTEVVRTLLELGADLPPGLPCGLTENEIMIARWKAQRDGLAPAVELDPAALPQIEEIDMVACKGTDTLVLESDALRLARDMR</sequence>
<reference evidence="4 5" key="1">
    <citation type="submission" date="2018-10" db="EMBL/GenBank/DDBJ databases">
        <title>Genomic Encyclopedia of Type Strains, Phase IV (KMG-IV): sequencing the most valuable type-strain genomes for metagenomic binning, comparative biology and taxonomic classification.</title>
        <authorList>
            <person name="Goeker M."/>
        </authorList>
    </citation>
    <scope>NUCLEOTIDE SEQUENCE [LARGE SCALE GENOMIC DNA]</scope>
    <source>
        <strain evidence="4 5">DSM 23841</strain>
    </source>
</reference>
<dbReference type="PANTHER" id="PTHR24171:SF8">
    <property type="entry name" value="BRCA1-ASSOCIATED RING DOMAIN PROTEIN 1"/>
    <property type="match status" value="1"/>
</dbReference>
<keyword evidence="1" id="KW-0677">Repeat</keyword>
<gene>
    <name evidence="4" type="ORF">DFR40_1112</name>
</gene>
<dbReference type="RefSeq" id="WP_121457444.1">
    <property type="nucleotide sequence ID" value="NZ_RBXP01000011.1"/>
</dbReference>
<organism evidence="4 5">
    <name type="scientific">Azonexus fungiphilus</name>
    <dbReference type="NCBI Taxonomy" id="146940"/>
    <lineage>
        <taxon>Bacteria</taxon>
        <taxon>Pseudomonadati</taxon>
        <taxon>Pseudomonadota</taxon>
        <taxon>Betaproteobacteria</taxon>
        <taxon>Rhodocyclales</taxon>
        <taxon>Azonexaceae</taxon>
        <taxon>Azonexus</taxon>
    </lineage>
</organism>
<evidence type="ECO:0000313" key="4">
    <source>
        <dbReference type="EMBL" id="RKT60962.1"/>
    </source>
</evidence>
<dbReference type="AlphaFoldDB" id="A0A495WGW8"/>
<comment type="caution">
    <text evidence="4">The sequence shown here is derived from an EMBL/GenBank/DDBJ whole genome shotgun (WGS) entry which is preliminary data.</text>
</comment>
<evidence type="ECO:0000256" key="3">
    <source>
        <dbReference type="PROSITE-ProRule" id="PRU00023"/>
    </source>
</evidence>
<dbReference type="Gene3D" id="1.25.40.20">
    <property type="entry name" value="Ankyrin repeat-containing domain"/>
    <property type="match status" value="1"/>
</dbReference>
<accession>A0A495WGW8</accession>
<dbReference type="EMBL" id="RBXP01000011">
    <property type="protein sequence ID" value="RKT60962.1"/>
    <property type="molecule type" value="Genomic_DNA"/>
</dbReference>